<dbReference type="GO" id="GO:0005267">
    <property type="term" value="F:potassium channel activity"/>
    <property type="evidence" value="ECO:0007669"/>
    <property type="project" value="UniProtKB-KW"/>
</dbReference>
<feature type="transmembrane region" description="Helical" evidence="13">
    <location>
        <begin position="52"/>
        <end position="70"/>
    </location>
</feature>
<reference evidence="14 15" key="1">
    <citation type="journal article" date="2019" name="Int. J. Syst. Evol. Microbiol.">
        <title>The Global Catalogue of Microorganisms (GCM) 10K type strain sequencing project: providing services to taxonomists for standard genome sequencing and annotation.</title>
        <authorList>
            <consortium name="The Broad Institute Genomics Platform"/>
            <consortium name="The Broad Institute Genome Sequencing Center for Infectious Disease"/>
            <person name="Wu L."/>
            <person name="Ma J."/>
        </authorList>
    </citation>
    <scope>NUCLEOTIDE SEQUENCE [LARGE SCALE GENOMIC DNA]</scope>
    <source>
        <strain evidence="14 15">CGMCC 1.12543</strain>
    </source>
</reference>
<gene>
    <name evidence="14" type="ORF">ACFPYI_12520</name>
</gene>
<evidence type="ECO:0000256" key="10">
    <source>
        <dbReference type="ARBA" id="ARBA00023136"/>
    </source>
</evidence>
<keyword evidence="7" id="KW-0630">Potassium</keyword>
<keyword evidence="4" id="KW-0633">Potassium transport</keyword>
<dbReference type="AlphaFoldDB" id="A0ABD5RNQ6"/>
<sequence>MATDDYRPDTRRLAALSDGVFAIAITILVLSIDLPSGSDAGPVTVEMVAREWRDAVSYVLSFLVVGNFWTEHRHVFDHATHHTRDVEWLNILFLMAIAFLPFPTSLLGDYGGLVPVVFYAAVMTTTGLLLYALWWVVARNEAFFEEELAPERVRYDRLRFLLYPSVFGVSIPVALFVSLDLVYVCWGSLFVLTPLLQRRLLADGGETLPGGR</sequence>
<evidence type="ECO:0000313" key="14">
    <source>
        <dbReference type="EMBL" id="MFC5972156.1"/>
    </source>
</evidence>
<name>A0ABD5RNQ6_9EURY</name>
<keyword evidence="10 13" id="KW-0472">Membrane</keyword>
<evidence type="ECO:0000256" key="1">
    <source>
        <dbReference type="ARBA" id="ARBA00004141"/>
    </source>
</evidence>
<dbReference type="Pfam" id="PF06736">
    <property type="entry name" value="TMEM175"/>
    <property type="match status" value="1"/>
</dbReference>
<evidence type="ECO:0000256" key="7">
    <source>
        <dbReference type="ARBA" id="ARBA00022958"/>
    </source>
</evidence>
<organism evidence="14 15">
    <name type="scientific">Halomarina salina</name>
    <dbReference type="NCBI Taxonomy" id="1872699"/>
    <lineage>
        <taxon>Archaea</taxon>
        <taxon>Methanobacteriati</taxon>
        <taxon>Methanobacteriota</taxon>
        <taxon>Stenosarchaea group</taxon>
        <taxon>Halobacteria</taxon>
        <taxon>Halobacteriales</taxon>
        <taxon>Natronomonadaceae</taxon>
        <taxon>Halomarina</taxon>
    </lineage>
</organism>
<keyword evidence="6" id="KW-0631">Potassium channel</keyword>
<dbReference type="Proteomes" id="UP001596099">
    <property type="component" value="Unassembled WGS sequence"/>
</dbReference>
<evidence type="ECO:0000256" key="9">
    <source>
        <dbReference type="ARBA" id="ARBA00023065"/>
    </source>
</evidence>
<keyword evidence="15" id="KW-1185">Reference proteome</keyword>
<dbReference type="RefSeq" id="WP_247415221.1">
    <property type="nucleotide sequence ID" value="NZ_JALLGW010000001.1"/>
</dbReference>
<evidence type="ECO:0000313" key="15">
    <source>
        <dbReference type="Proteomes" id="UP001596099"/>
    </source>
</evidence>
<dbReference type="EMBL" id="JBHSQH010000001">
    <property type="protein sequence ID" value="MFC5972156.1"/>
    <property type="molecule type" value="Genomic_DNA"/>
</dbReference>
<feature type="transmembrane region" description="Helical" evidence="13">
    <location>
        <begin position="91"/>
        <end position="110"/>
    </location>
</feature>
<feature type="transmembrane region" description="Helical" evidence="13">
    <location>
        <begin position="158"/>
        <end position="191"/>
    </location>
</feature>
<keyword evidence="11" id="KW-0407">Ion channel</keyword>
<comment type="catalytic activity">
    <reaction evidence="12">
        <text>K(+)(in) = K(+)(out)</text>
        <dbReference type="Rhea" id="RHEA:29463"/>
        <dbReference type="ChEBI" id="CHEBI:29103"/>
    </reaction>
</comment>
<feature type="transmembrane region" description="Helical" evidence="13">
    <location>
        <begin position="12"/>
        <end position="32"/>
    </location>
</feature>
<dbReference type="PANTHER" id="PTHR31462:SF5">
    <property type="entry name" value="ENDOSOMAL_LYSOSOMAL PROTON CHANNEL TMEM175"/>
    <property type="match status" value="1"/>
</dbReference>
<evidence type="ECO:0000256" key="8">
    <source>
        <dbReference type="ARBA" id="ARBA00022989"/>
    </source>
</evidence>
<evidence type="ECO:0000256" key="3">
    <source>
        <dbReference type="ARBA" id="ARBA00022448"/>
    </source>
</evidence>
<keyword evidence="8 13" id="KW-1133">Transmembrane helix</keyword>
<comment type="caution">
    <text evidence="14">The sequence shown here is derived from an EMBL/GenBank/DDBJ whole genome shotgun (WGS) entry which is preliminary data.</text>
</comment>
<feature type="transmembrane region" description="Helical" evidence="13">
    <location>
        <begin position="116"/>
        <end position="137"/>
    </location>
</feature>
<comment type="subcellular location">
    <subcellularLocation>
        <location evidence="1">Membrane</location>
        <topology evidence="1">Multi-pass membrane protein</topology>
    </subcellularLocation>
</comment>
<evidence type="ECO:0000256" key="11">
    <source>
        <dbReference type="ARBA" id="ARBA00023303"/>
    </source>
</evidence>
<accession>A0ABD5RNQ6</accession>
<evidence type="ECO:0000256" key="12">
    <source>
        <dbReference type="ARBA" id="ARBA00034430"/>
    </source>
</evidence>
<keyword evidence="3" id="KW-0813">Transport</keyword>
<proteinExistence type="inferred from homology"/>
<keyword evidence="5 13" id="KW-0812">Transmembrane</keyword>
<comment type="similarity">
    <text evidence="2">Belongs to the TMEM175 family.</text>
</comment>
<evidence type="ECO:0000256" key="2">
    <source>
        <dbReference type="ARBA" id="ARBA00006920"/>
    </source>
</evidence>
<evidence type="ECO:0000256" key="6">
    <source>
        <dbReference type="ARBA" id="ARBA00022826"/>
    </source>
</evidence>
<dbReference type="InterPro" id="IPR010617">
    <property type="entry name" value="TMEM175-like"/>
</dbReference>
<protein>
    <submittedName>
        <fullName evidence="14">TMEM175 family protein</fullName>
    </submittedName>
</protein>
<evidence type="ECO:0000256" key="4">
    <source>
        <dbReference type="ARBA" id="ARBA00022538"/>
    </source>
</evidence>
<keyword evidence="9" id="KW-0406">Ion transport</keyword>
<dbReference type="PANTHER" id="PTHR31462">
    <property type="entry name" value="ENDOSOMAL/LYSOSOMAL POTASSIUM CHANNEL TMEM175"/>
    <property type="match status" value="1"/>
</dbReference>
<dbReference type="GO" id="GO:0016020">
    <property type="term" value="C:membrane"/>
    <property type="evidence" value="ECO:0007669"/>
    <property type="project" value="UniProtKB-SubCell"/>
</dbReference>
<evidence type="ECO:0000256" key="5">
    <source>
        <dbReference type="ARBA" id="ARBA00022692"/>
    </source>
</evidence>
<evidence type="ECO:0000256" key="13">
    <source>
        <dbReference type="SAM" id="Phobius"/>
    </source>
</evidence>